<dbReference type="InterPro" id="IPR011990">
    <property type="entry name" value="TPR-like_helical_dom_sf"/>
</dbReference>
<feature type="domain" description="TLC" evidence="20">
    <location>
        <begin position="435"/>
        <end position="649"/>
    </location>
</feature>
<comment type="subcellular location">
    <subcellularLocation>
        <location evidence="3">Cytoplasmic vesicle</location>
        <location evidence="3">COPI-coated vesicle membrane</location>
        <topology evidence="3">Peripheral membrane protein</topology>
        <orientation evidence="3">Cytoplasmic side</orientation>
    </subcellularLocation>
    <subcellularLocation>
        <location evidence="2">Golgi apparatus membrane</location>
        <topology evidence="2">Peripheral membrane protein</topology>
        <orientation evidence="2">Cytoplasmic side</orientation>
    </subcellularLocation>
    <subcellularLocation>
        <location evidence="1">Membrane</location>
        <topology evidence="1">Multi-pass membrane protein</topology>
    </subcellularLocation>
</comment>
<feature type="transmembrane region" description="Helical" evidence="19">
    <location>
        <begin position="576"/>
        <end position="594"/>
    </location>
</feature>
<evidence type="ECO:0000256" key="1">
    <source>
        <dbReference type="ARBA" id="ARBA00004141"/>
    </source>
</evidence>
<dbReference type="GO" id="GO:0006888">
    <property type="term" value="P:endoplasmic reticulum to Golgi vesicle-mediated transport"/>
    <property type="evidence" value="ECO:0007669"/>
    <property type="project" value="TreeGrafter"/>
</dbReference>
<dbReference type="PANTHER" id="PTHR10805:SF0">
    <property type="entry name" value="COATOMER SUBUNIT EPSILON"/>
    <property type="match status" value="1"/>
</dbReference>
<keyword evidence="7" id="KW-0813">Transport</keyword>
<reference evidence="21 22" key="1">
    <citation type="submission" date="2017-12" db="EMBL/GenBank/DDBJ databases">
        <title>Integrating genomic resources of turbot (Scophthalmus maximus) in depth evaluation of genetic and physical mapping variation across individuals.</title>
        <authorList>
            <person name="Martinez P."/>
        </authorList>
    </citation>
    <scope>NUCLEOTIDE SEQUENCE [LARGE SCALE GENOMIC DNA]</scope>
</reference>
<evidence type="ECO:0000256" key="13">
    <source>
        <dbReference type="ARBA" id="ARBA00023034"/>
    </source>
</evidence>
<dbReference type="SMART" id="SM00724">
    <property type="entry name" value="TLC"/>
    <property type="match status" value="1"/>
</dbReference>
<gene>
    <name evidence="21" type="ORF">SMAX5B_022668</name>
</gene>
<evidence type="ECO:0000256" key="18">
    <source>
        <dbReference type="SAM" id="MobiDB-lite"/>
    </source>
</evidence>
<evidence type="ECO:0000256" key="3">
    <source>
        <dbReference type="ARBA" id="ARBA00004347"/>
    </source>
</evidence>
<keyword evidence="9 17" id="KW-0812">Transmembrane</keyword>
<dbReference type="Gene3D" id="1.25.40.10">
    <property type="entry name" value="Tetratricopeptide repeat domain"/>
    <property type="match status" value="1"/>
</dbReference>
<dbReference type="EMBL" id="CP026254">
    <property type="protein sequence ID" value="AWP10948.1"/>
    <property type="molecule type" value="Genomic_DNA"/>
</dbReference>
<evidence type="ECO:0000256" key="4">
    <source>
        <dbReference type="ARBA" id="ARBA00008827"/>
    </source>
</evidence>
<keyword evidence="22" id="KW-1185">Reference proteome</keyword>
<comment type="subunit">
    <text evidence="5">Oligomeric complex that consists of at least the alpha, beta, beta', gamma, delta, epsilon and zeta subunits.</text>
</comment>
<dbReference type="InterPro" id="IPR006634">
    <property type="entry name" value="TLC-dom"/>
</dbReference>
<feature type="region of interest" description="Disordered" evidence="18">
    <location>
        <begin position="657"/>
        <end position="693"/>
    </location>
</feature>
<feature type="transmembrane region" description="Helical" evidence="19">
    <location>
        <begin position="626"/>
        <end position="648"/>
    </location>
</feature>
<keyword evidence="11" id="KW-0653">Protein transport</keyword>
<dbReference type="GO" id="GO:0030126">
    <property type="term" value="C:COPI vesicle coat"/>
    <property type="evidence" value="ECO:0007669"/>
    <property type="project" value="TreeGrafter"/>
</dbReference>
<dbReference type="STRING" id="52904.ENSSMAP00000008426"/>
<feature type="transmembrane region" description="Helical" evidence="19">
    <location>
        <begin position="392"/>
        <end position="409"/>
    </location>
</feature>
<keyword evidence="8" id="KW-0963">Cytoplasm</keyword>
<protein>
    <recommendedName>
        <fullName evidence="6">Coatomer subunit epsilon</fullName>
    </recommendedName>
    <alternativeName>
        <fullName evidence="16">Epsilon-coat protein</fullName>
    </alternativeName>
</protein>
<evidence type="ECO:0000256" key="15">
    <source>
        <dbReference type="ARBA" id="ARBA00023329"/>
    </source>
</evidence>
<evidence type="ECO:0000256" key="14">
    <source>
        <dbReference type="ARBA" id="ARBA00023136"/>
    </source>
</evidence>
<evidence type="ECO:0000256" key="11">
    <source>
        <dbReference type="ARBA" id="ARBA00022927"/>
    </source>
</evidence>
<accession>A0A2U9C3H0</accession>
<keyword evidence="10" id="KW-0931">ER-Golgi transport</keyword>
<evidence type="ECO:0000256" key="6">
    <source>
        <dbReference type="ARBA" id="ARBA00015828"/>
    </source>
</evidence>
<dbReference type="PANTHER" id="PTHR10805">
    <property type="entry name" value="COATOMER SUBUNIT EPSILON"/>
    <property type="match status" value="1"/>
</dbReference>
<evidence type="ECO:0000256" key="2">
    <source>
        <dbReference type="ARBA" id="ARBA00004255"/>
    </source>
</evidence>
<evidence type="ECO:0000256" key="7">
    <source>
        <dbReference type="ARBA" id="ARBA00022448"/>
    </source>
</evidence>
<dbReference type="FunFam" id="1.25.40.10:FF:000148">
    <property type="entry name" value="Coatomer subunit epsilon"/>
    <property type="match status" value="1"/>
</dbReference>
<evidence type="ECO:0000313" key="22">
    <source>
        <dbReference type="Proteomes" id="UP000246464"/>
    </source>
</evidence>
<evidence type="ECO:0000256" key="17">
    <source>
        <dbReference type="PROSITE-ProRule" id="PRU00205"/>
    </source>
</evidence>
<proteinExistence type="inferred from homology"/>
<dbReference type="PROSITE" id="PS50922">
    <property type="entry name" value="TLC"/>
    <property type="match status" value="1"/>
</dbReference>
<feature type="transmembrane region" description="Helical" evidence="19">
    <location>
        <begin position="517"/>
        <end position="534"/>
    </location>
</feature>
<evidence type="ECO:0000256" key="10">
    <source>
        <dbReference type="ARBA" id="ARBA00022892"/>
    </source>
</evidence>
<dbReference type="AlphaFoldDB" id="A0A2U9C3H0"/>
<evidence type="ECO:0000259" key="20">
    <source>
        <dbReference type="PROSITE" id="PS50922"/>
    </source>
</evidence>
<keyword evidence="13" id="KW-0333">Golgi apparatus</keyword>
<evidence type="ECO:0000256" key="8">
    <source>
        <dbReference type="ARBA" id="ARBA00022490"/>
    </source>
</evidence>
<dbReference type="Proteomes" id="UP000246464">
    <property type="component" value="Chromosome 12"/>
</dbReference>
<evidence type="ECO:0000256" key="5">
    <source>
        <dbReference type="ARBA" id="ARBA00011775"/>
    </source>
</evidence>
<dbReference type="Pfam" id="PF03798">
    <property type="entry name" value="TRAM_LAG1_CLN8"/>
    <property type="match status" value="1"/>
</dbReference>
<dbReference type="GO" id="GO:0006891">
    <property type="term" value="P:intra-Golgi vesicle-mediated transport"/>
    <property type="evidence" value="ECO:0007669"/>
    <property type="project" value="TreeGrafter"/>
</dbReference>
<dbReference type="Pfam" id="PF04733">
    <property type="entry name" value="Coatomer_E"/>
    <property type="match status" value="1"/>
</dbReference>
<keyword evidence="15" id="KW-0968">Cytoplasmic vesicle</keyword>
<dbReference type="GO" id="GO:0005198">
    <property type="term" value="F:structural molecule activity"/>
    <property type="evidence" value="ECO:0007669"/>
    <property type="project" value="InterPro"/>
</dbReference>
<evidence type="ECO:0000256" key="12">
    <source>
        <dbReference type="ARBA" id="ARBA00022989"/>
    </source>
</evidence>
<evidence type="ECO:0000256" key="19">
    <source>
        <dbReference type="SAM" id="Phobius"/>
    </source>
</evidence>
<organism evidence="21 22">
    <name type="scientific">Scophthalmus maximus</name>
    <name type="common">Turbot</name>
    <name type="synonym">Psetta maxima</name>
    <dbReference type="NCBI Taxonomy" id="52904"/>
    <lineage>
        <taxon>Eukaryota</taxon>
        <taxon>Metazoa</taxon>
        <taxon>Chordata</taxon>
        <taxon>Craniata</taxon>
        <taxon>Vertebrata</taxon>
        <taxon>Euteleostomi</taxon>
        <taxon>Actinopterygii</taxon>
        <taxon>Neopterygii</taxon>
        <taxon>Teleostei</taxon>
        <taxon>Neoteleostei</taxon>
        <taxon>Acanthomorphata</taxon>
        <taxon>Carangaria</taxon>
        <taxon>Pleuronectiformes</taxon>
        <taxon>Pleuronectoidei</taxon>
        <taxon>Scophthalmidae</taxon>
        <taxon>Scophthalmus</taxon>
    </lineage>
</organism>
<comment type="similarity">
    <text evidence="4">Belongs to the COPE family.</text>
</comment>
<evidence type="ECO:0000313" key="21">
    <source>
        <dbReference type="EMBL" id="AWP10948.1"/>
    </source>
</evidence>
<feature type="transmembrane region" description="Helical" evidence="19">
    <location>
        <begin position="486"/>
        <end position="505"/>
    </location>
</feature>
<keyword evidence="14 17" id="KW-0472">Membrane</keyword>
<dbReference type="GO" id="GO:0006890">
    <property type="term" value="P:retrograde vesicle-mediated transport, Golgi to endoplasmic reticulum"/>
    <property type="evidence" value="ECO:0007669"/>
    <property type="project" value="InterPro"/>
</dbReference>
<dbReference type="GO" id="GO:0015031">
    <property type="term" value="P:protein transport"/>
    <property type="evidence" value="ECO:0007669"/>
    <property type="project" value="UniProtKB-KW"/>
</dbReference>
<dbReference type="InterPro" id="IPR006822">
    <property type="entry name" value="Coatomer_esu"/>
</dbReference>
<dbReference type="SUPFAM" id="SSF48452">
    <property type="entry name" value="TPR-like"/>
    <property type="match status" value="1"/>
</dbReference>
<dbReference type="GO" id="GO:0000139">
    <property type="term" value="C:Golgi membrane"/>
    <property type="evidence" value="ECO:0007669"/>
    <property type="project" value="UniProtKB-SubCell"/>
</dbReference>
<name>A0A2U9C3H0_SCOMX</name>
<sequence>MAAQQSDVDELFDVKNAYYIGSYQRCINEAQKVKPSAPEKETERDMFLYRAYIAQRKYAVVLDDIKANSSPELQAVKMFAEYLSNESKRDAIVADLDKKMAKSVDAANTTFLLMAASIYHHEMNTDAALRTLHQGESLECMAMTIQVLLSLDRVDLARKELKKMQELDEDATLTQLATAWVNIAVGGEKLQEAYYIFQEMSDKYSSTLLLLNGQAACYMAQNKWEETEGVLQEALDKDSSHPETLINLIVLTQHLGKAPEVTNRYLSQLKDAHRSHPFLRDYLAKENEFDRLALQYTPTATAHTVWTVLRPGLAQSLNWSHLVPVSTLLSNRAPRRATMSGHAGDAGSPEVEPMPGYLELVARASSVMLGAWRECGSCGLELSKRTLLHNAYITWTEIALFFFCAFLWTQVRRGLTESLFEPLAQWCRLLPKDAAKMPESAWKLVFYTMSWSYSSYLLFFTSYSFFHDPPSVFYNWKSGMSVPTDIAIAYLIQGSFYGHSIYATVYMDAWRKDSTVMVVHHIITLALICFSYAFRYHNVGILVLFLHDINDIQLEFTKLNIYLKTRGGGYHLLNDILSNMGSVSFSITWFWFRLYWFPLKVLYATCVSSLQSVPNIPFYFFFNTLLLALLLMNIYWFLFIVVFVVKVLKVKEVNDVREYEDEDGSKAAAARHKDPQAADDDDDDAGHHNSAQG</sequence>
<keyword evidence="12 19" id="KW-1133">Transmembrane helix</keyword>
<evidence type="ECO:0000256" key="16">
    <source>
        <dbReference type="ARBA" id="ARBA00031602"/>
    </source>
</evidence>
<evidence type="ECO:0000256" key="9">
    <source>
        <dbReference type="ARBA" id="ARBA00022692"/>
    </source>
</evidence>
<feature type="transmembrane region" description="Helical" evidence="19">
    <location>
        <begin position="444"/>
        <end position="466"/>
    </location>
</feature>